<organism evidence="1 2">
    <name type="scientific">Metabacillus lacus</name>
    <dbReference type="NCBI Taxonomy" id="1983721"/>
    <lineage>
        <taxon>Bacteria</taxon>
        <taxon>Bacillati</taxon>
        <taxon>Bacillota</taxon>
        <taxon>Bacilli</taxon>
        <taxon>Bacillales</taxon>
        <taxon>Bacillaceae</taxon>
        <taxon>Metabacillus</taxon>
    </lineage>
</organism>
<dbReference type="OrthoDB" id="2381017at2"/>
<sequence length="277" mass="31669">MKKKHDRDRYDHGFGSCDVADTIKAACYSRSLPPFGGFQRFPVADIPVVLAEVILEADVEADIDLPSAAREIKSIRKNVYLKQAKAVPSVAFGIVKLFITGVVHKNIQYVEECSGYVKDYSVEVEFQCNQQVPLYNFAQNQSSQKNSVAEYRYLDKKGHGADHSKFGSFHYEFFNEPIEVKLVGAYINELDLAKDYDKHGHFHSITEKMEVVLFLKLLQVQQVNLRRRFFEKDAAEEGDMAELQEQAMLQAPEEDDLEAPDQSLHDRMKAIIKRLED</sequence>
<accession>A0A7X2J1W3</accession>
<dbReference type="RefSeq" id="WP_154309271.1">
    <property type="nucleotide sequence ID" value="NZ_WKKI01000046.1"/>
</dbReference>
<comment type="caution">
    <text evidence="1">The sequence shown here is derived from an EMBL/GenBank/DDBJ whole genome shotgun (WGS) entry which is preliminary data.</text>
</comment>
<dbReference type="EMBL" id="WKKI01000046">
    <property type="protein sequence ID" value="MRX73811.1"/>
    <property type="molecule type" value="Genomic_DNA"/>
</dbReference>
<dbReference type="NCBIfam" id="NF045794">
    <property type="entry name" value="CsxC_fam"/>
    <property type="match status" value="1"/>
</dbReference>
<reference evidence="1 2" key="1">
    <citation type="submission" date="2019-11" db="EMBL/GenBank/DDBJ databases">
        <title>Bacillus lacus genome.</title>
        <authorList>
            <person name="Allen C.J."/>
            <person name="Newman J.D."/>
        </authorList>
    </citation>
    <scope>NUCLEOTIDE SEQUENCE [LARGE SCALE GENOMIC DNA]</scope>
    <source>
        <strain evidence="1 2">KCTC 33946</strain>
    </source>
</reference>
<keyword evidence="2" id="KW-1185">Reference proteome</keyword>
<dbReference type="InterPro" id="IPR054845">
    <property type="entry name" value="Exosporium_prot_C"/>
</dbReference>
<evidence type="ECO:0008006" key="3">
    <source>
        <dbReference type="Google" id="ProtNLM"/>
    </source>
</evidence>
<name>A0A7X2J1W3_9BACI</name>
<proteinExistence type="predicted"/>
<evidence type="ECO:0000313" key="1">
    <source>
        <dbReference type="EMBL" id="MRX73811.1"/>
    </source>
</evidence>
<dbReference type="Proteomes" id="UP000448867">
    <property type="component" value="Unassembled WGS sequence"/>
</dbReference>
<dbReference type="AlphaFoldDB" id="A0A7X2J1W3"/>
<gene>
    <name evidence="1" type="ORF">GJU40_16840</name>
</gene>
<protein>
    <recommendedName>
        <fullName evidence="3">DUF3794 domain-containing protein</fullName>
    </recommendedName>
</protein>
<evidence type="ECO:0000313" key="2">
    <source>
        <dbReference type="Proteomes" id="UP000448867"/>
    </source>
</evidence>